<comment type="subcellular location">
    <subcellularLocation>
        <location evidence="1">Membrane</location>
        <topology evidence="1">Single-pass membrane protein</topology>
    </subcellularLocation>
</comment>
<accession>A0AAF0IH06</accession>
<dbReference type="InterPro" id="IPR039163">
    <property type="entry name" value="EMC7"/>
</dbReference>
<evidence type="ECO:0000313" key="10">
    <source>
        <dbReference type="EMBL" id="WEW56338.1"/>
    </source>
</evidence>
<feature type="chain" id="PRO_5042172120" description="ER membrane protein complex subunit 7 beta-sandwich domain-containing protein" evidence="8">
    <location>
        <begin position="23"/>
        <end position="263"/>
    </location>
</feature>
<evidence type="ECO:0000256" key="4">
    <source>
        <dbReference type="ARBA" id="ARBA00022989"/>
    </source>
</evidence>
<gene>
    <name evidence="10" type="ORF">PRK78_001781</name>
</gene>
<protein>
    <recommendedName>
        <fullName evidence="9">ER membrane protein complex subunit 7 beta-sandwich domain-containing protein</fullName>
    </recommendedName>
</protein>
<evidence type="ECO:0000256" key="2">
    <source>
        <dbReference type="ARBA" id="ARBA00022692"/>
    </source>
</evidence>
<evidence type="ECO:0000256" key="8">
    <source>
        <dbReference type="SAM" id="SignalP"/>
    </source>
</evidence>
<feature type="region of interest" description="Disordered" evidence="6">
    <location>
        <begin position="204"/>
        <end position="263"/>
    </location>
</feature>
<feature type="signal peptide" evidence="8">
    <location>
        <begin position="1"/>
        <end position="22"/>
    </location>
</feature>
<dbReference type="Pfam" id="PF09430">
    <property type="entry name" value="EMC7_beta-sandw"/>
    <property type="match status" value="1"/>
</dbReference>
<keyword evidence="11" id="KW-1185">Reference proteome</keyword>
<dbReference type="EMBL" id="CP120627">
    <property type="protein sequence ID" value="WEW56338.1"/>
    <property type="molecule type" value="Genomic_DNA"/>
</dbReference>
<keyword evidence="5 7" id="KW-0472">Membrane</keyword>
<feature type="transmembrane region" description="Helical" evidence="7">
    <location>
        <begin position="174"/>
        <end position="192"/>
    </location>
</feature>
<feature type="domain" description="ER membrane protein complex subunit 7 beta-sandwich" evidence="9">
    <location>
        <begin position="38"/>
        <end position="177"/>
    </location>
</feature>
<proteinExistence type="predicted"/>
<organism evidence="10 11">
    <name type="scientific">Emydomyces testavorans</name>
    <dbReference type="NCBI Taxonomy" id="2070801"/>
    <lineage>
        <taxon>Eukaryota</taxon>
        <taxon>Fungi</taxon>
        <taxon>Dikarya</taxon>
        <taxon>Ascomycota</taxon>
        <taxon>Pezizomycotina</taxon>
        <taxon>Eurotiomycetes</taxon>
        <taxon>Eurotiomycetidae</taxon>
        <taxon>Onygenales</taxon>
        <taxon>Nannizziopsiaceae</taxon>
        <taxon>Emydomyces</taxon>
    </lineage>
</organism>
<keyword evidence="3 8" id="KW-0732">Signal</keyword>
<dbReference type="AlphaFoldDB" id="A0AAF0IH06"/>
<name>A0AAF0IH06_9EURO</name>
<keyword evidence="4 7" id="KW-1133">Transmembrane helix</keyword>
<evidence type="ECO:0000259" key="9">
    <source>
        <dbReference type="Pfam" id="PF09430"/>
    </source>
</evidence>
<evidence type="ECO:0000256" key="1">
    <source>
        <dbReference type="ARBA" id="ARBA00004167"/>
    </source>
</evidence>
<evidence type="ECO:0000256" key="5">
    <source>
        <dbReference type="ARBA" id="ARBA00023136"/>
    </source>
</evidence>
<reference evidence="10" key="1">
    <citation type="submission" date="2023-03" db="EMBL/GenBank/DDBJ databases">
        <title>Emydomyces testavorans Genome Sequence.</title>
        <authorList>
            <person name="Hoyer L."/>
        </authorList>
    </citation>
    <scope>NUCLEOTIDE SEQUENCE</scope>
    <source>
        <strain evidence="10">16-2883</strain>
    </source>
</reference>
<evidence type="ECO:0000256" key="3">
    <source>
        <dbReference type="ARBA" id="ARBA00022729"/>
    </source>
</evidence>
<dbReference type="PANTHER" id="PTHR13605">
    <property type="entry name" value="ER MEMBRANE PROTEIN COMPLEX SUBUNIT 7"/>
    <property type="match status" value="1"/>
</dbReference>
<dbReference type="Proteomes" id="UP001219355">
    <property type="component" value="Chromosome 1"/>
</dbReference>
<dbReference type="GO" id="GO:0072546">
    <property type="term" value="C:EMC complex"/>
    <property type="evidence" value="ECO:0007669"/>
    <property type="project" value="TreeGrafter"/>
</dbReference>
<dbReference type="PANTHER" id="PTHR13605:SF4">
    <property type="entry name" value="ER MEMBRANE PROTEIN COMPLEX SUBUNIT 7"/>
    <property type="match status" value="1"/>
</dbReference>
<sequence>MRLSTISSIFISFSLLLPISVAASILTITIPASNLLPNPGALPPSTHATLTTLSPRHALLKAPLSRSSSFSFRNLGLDSDSSLQTSSYLLDIHSRDYEFAPYRVDVSADGNIIGVWETYRGNPWDNKGAEKAVGTGSGLVHVEVKVLKKREFYEEREKCGLQLLSPLSLFKNPMILLAVFALAVTFGMPYLIDNMDPEMREEFEKQRSTGVLPGSGSRQAATPNFDLAGWMAGTSPGPMEAARAAARSTGREHESSQAAARRR</sequence>
<evidence type="ECO:0000313" key="11">
    <source>
        <dbReference type="Proteomes" id="UP001219355"/>
    </source>
</evidence>
<evidence type="ECO:0000256" key="6">
    <source>
        <dbReference type="SAM" id="MobiDB-lite"/>
    </source>
</evidence>
<dbReference type="InterPro" id="IPR019008">
    <property type="entry name" value="Beta_sandwich_EMC7"/>
</dbReference>
<evidence type="ECO:0000256" key="7">
    <source>
        <dbReference type="SAM" id="Phobius"/>
    </source>
</evidence>
<keyword evidence="2 7" id="KW-0812">Transmembrane</keyword>